<protein>
    <submittedName>
        <fullName evidence="6">Uncharacterized protein LOC111021698</fullName>
    </submittedName>
</protein>
<dbReference type="GO" id="GO:0000256">
    <property type="term" value="P:allantoin catabolic process"/>
    <property type="evidence" value="ECO:0007669"/>
    <property type="project" value="InterPro"/>
</dbReference>
<dbReference type="GO" id="GO:0050385">
    <property type="term" value="F:ureidoglycolate lyase activity"/>
    <property type="evidence" value="ECO:0007669"/>
    <property type="project" value="UniProtKB-EC"/>
</dbReference>
<dbReference type="PANTHER" id="PTHR35721">
    <property type="entry name" value="UREIDOGLYCOLATE HYDROLASE"/>
    <property type="match status" value="1"/>
</dbReference>
<dbReference type="OrthoDB" id="2018886at2759"/>
<dbReference type="AlphaFoldDB" id="A0A6J1DLM9"/>
<name>A0A6J1DLM9_MOMCH</name>
<dbReference type="Pfam" id="PF04115">
    <property type="entry name" value="Ureidogly_lyase"/>
    <property type="match status" value="1"/>
</dbReference>
<organism evidence="5 6">
    <name type="scientific">Momordica charantia</name>
    <name type="common">Bitter gourd</name>
    <name type="synonym">Balsam pear</name>
    <dbReference type="NCBI Taxonomy" id="3673"/>
    <lineage>
        <taxon>Eukaryota</taxon>
        <taxon>Viridiplantae</taxon>
        <taxon>Streptophyta</taxon>
        <taxon>Embryophyta</taxon>
        <taxon>Tracheophyta</taxon>
        <taxon>Spermatophyta</taxon>
        <taxon>Magnoliopsida</taxon>
        <taxon>eudicotyledons</taxon>
        <taxon>Gunneridae</taxon>
        <taxon>Pentapetalae</taxon>
        <taxon>rosids</taxon>
        <taxon>fabids</taxon>
        <taxon>Cucurbitales</taxon>
        <taxon>Cucurbitaceae</taxon>
        <taxon>Momordiceae</taxon>
        <taxon>Momordica</taxon>
    </lineage>
</organism>
<dbReference type="GeneID" id="111021698"/>
<evidence type="ECO:0000256" key="4">
    <source>
        <dbReference type="ARBA" id="ARBA00047684"/>
    </source>
</evidence>
<dbReference type="GO" id="GO:0004848">
    <property type="term" value="F:ureidoglycolate hydrolase activity"/>
    <property type="evidence" value="ECO:0007669"/>
    <property type="project" value="InterPro"/>
</dbReference>
<evidence type="ECO:0000256" key="1">
    <source>
        <dbReference type="ARBA" id="ARBA00011738"/>
    </source>
</evidence>
<proteinExistence type="predicted"/>
<dbReference type="SUPFAM" id="SSF51182">
    <property type="entry name" value="RmlC-like cupins"/>
    <property type="match status" value="1"/>
</dbReference>
<dbReference type="InterPro" id="IPR011051">
    <property type="entry name" value="RmlC_Cupin_sf"/>
</dbReference>
<dbReference type="InterPro" id="IPR007247">
    <property type="entry name" value="Ureidogly_lyase"/>
</dbReference>
<evidence type="ECO:0000256" key="2">
    <source>
        <dbReference type="ARBA" id="ARBA00022631"/>
    </source>
</evidence>
<dbReference type="RefSeq" id="XP_022154427.1">
    <property type="nucleotide sequence ID" value="XM_022298735.1"/>
</dbReference>
<dbReference type="InterPro" id="IPR024060">
    <property type="entry name" value="Ureidoglycolate_lyase_dom_sf"/>
</dbReference>
<sequence>MKMKLKLKAIEATRESFAEYGQVVEAMDDGVNFGPLDAQLDLSNGTPRFYILHIENRPFNFSKITHHAKVTQCLGSVDRQSWYLGVAKPSIVADGDDANERSVRSGCGHLFVPPSVDEIRVFRISGAKFVKLHKGTWHAGPLFRETARDFYNLELSNTNEVDQTTYNFEKENEAFFEVED</sequence>
<reference evidence="6" key="1">
    <citation type="submission" date="2025-08" db="UniProtKB">
        <authorList>
            <consortium name="RefSeq"/>
        </authorList>
    </citation>
    <scope>IDENTIFICATION</scope>
    <source>
        <strain evidence="6">OHB3-1</strain>
    </source>
</reference>
<evidence type="ECO:0000256" key="3">
    <source>
        <dbReference type="ARBA" id="ARBA00023239"/>
    </source>
</evidence>
<dbReference type="Gene3D" id="2.60.120.480">
    <property type="entry name" value="Ureidoglycolate hydrolase"/>
    <property type="match status" value="1"/>
</dbReference>
<keyword evidence="2" id="KW-0659">Purine metabolism</keyword>
<accession>A0A6J1DLM9</accession>
<gene>
    <name evidence="6" type="primary">LOC111021698</name>
</gene>
<comment type="catalytic activity">
    <reaction evidence="4">
        <text>(S)-ureidoglycolate = urea + glyoxylate</text>
        <dbReference type="Rhea" id="RHEA:11304"/>
        <dbReference type="ChEBI" id="CHEBI:16199"/>
        <dbReference type="ChEBI" id="CHEBI:36655"/>
        <dbReference type="ChEBI" id="CHEBI:57296"/>
        <dbReference type="EC" id="4.3.2.3"/>
    </reaction>
</comment>
<dbReference type="KEGG" id="mcha:111021698"/>
<evidence type="ECO:0000313" key="5">
    <source>
        <dbReference type="Proteomes" id="UP000504603"/>
    </source>
</evidence>
<keyword evidence="3" id="KW-0456">Lyase</keyword>
<dbReference type="GO" id="GO:0006144">
    <property type="term" value="P:purine nucleobase metabolic process"/>
    <property type="evidence" value="ECO:0007669"/>
    <property type="project" value="UniProtKB-KW"/>
</dbReference>
<comment type="subunit">
    <text evidence="1">Homodimer.</text>
</comment>
<evidence type="ECO:0000313" key="6">
    <source>
        <dbReference type="RefSeq" id="XP_022154427.1"/>
    </source>
</evidence>
<dbReference type="Proteomes" id="UP000504603">
    <property type="component" value="Unplaced"/>
</dbReference>
<dbReference type="PANTHER" id="PTHR35721:SF1">
    <property type="entry name" value="UREIDOGLYCOLATE HYDROLASE"/>
    <property type="match status" value="1"/>
</dbReference>
<keyword evidence="5" id="KW-1185">Reference proteome</keyword>